<evidence type="ECO:0000256" key="2">
    <source>
        <dbReference type="ARBA" id="ARBA00022801"/>
    </source>
</evidence>
<dbReference type="InterPro" id="IPR004843">
    <property type="entry name" value="Calcineurin-like_PHP"/>
</dbReference>
<evidence type="ECO:0000256" key="3">
    <source>
        <dbReference type="ARBA" id="ARBA00023004"/>
    </source>
</evidence>
<dbReference type="InterPro" id="IPR029052">
    <property type="entry name" value="Metallo-depent_PP-like"/>
</dbReference>
<dbReference type="AlphaFoldDB" id="L0EXR2"/>
<dbReference type="EMBL" id="CP003789">
    <property type="protein sequence ID" value="AGA65161.1"/>
    <property type="molecule type" value="Genomic_DNA"/>
</dbReference>
<protein>
    <submittedName>
        <fullName evidence="6">Putative phosphoesterase</fullName>
    </submittedName>
</protein>
<keyword evidence="7" id="KW-1185">Reference proteome</keyword>
<dbReference type="Proteomes" id="UP000010799">
    <property type="component" value="Chromosome"/>
</dbReference>
<dbReference type="SUPFAM" id="SSF56300">
    <property type="entry name" value="Metallo-dependent phosphatases"/>
    <property type="match status" value="1"/>
</dbReference>
<comment type="similarity">
    <text evidence="4">Belongs to the cyclic nucleotide phosphodiesterase class-III family.</text>
</comment>
<dbReference type="GO" id="GO:0016787">
    <property type="term" value="F:hydrolase activity"/>
    <property type="evidence" value="ECO:0007669"/>
    <property type="project" value="UniProtKB-KW"/>
</dbReference>
<name>L0EXR2_LIBCB</name>
<dbReference type="HOGENOM" id="CLU_1561063_0_0_5"/>
<dbReference type="Pfam" id="PF00149">
    <property type="entry name" value="Metallophos"/>
    <property type="match status" value="1"/>
</dbReference>
<accession>L0EXR2</accession>
<evidence type="ECO:0000313" key="6">
    <source>
        <dbReference type="EMBL" id="AGA65161.1"/>
    </source>
</evidence>
<evidence type="ECO:0000259" key="5">
    <source>
        <dbReference type="Pfam" id="PF00149"/>
    </source>
</evidence>
<organism evidence="6 7">
    <name type="scientific">Liberibacter crescens (strain BT-1)</name>
    <dbReference type="NCBI Taxonomy" id="1215343"/>
    <lineage>
        <taxon>Bacteria</taxon>
        <taxon>Pseudomonadati</taxon>
        <taxon>Pseudomonadota</taxon>
        <taxon>Alphaproteobacteria</taxon>
        <taxon>Hyphomicrobiales</taxon>
        <taxon>Rhizobiaceae</taxon>
        <taxon>Liberibacter</taxon>
    </lineage>
</organism>
<feature type="domain" description="Calcineurin-like phosphoesterase" evidence="5">
    <location>
        <begin position="4"/>
        <end position="226"/>
    </location>
</feature>
<reference evidence="6 7" key="1">
    <citation type="journal article" date="2012" name="Stand. Genomic Sci.">
        <title>Complete genome sequence of Liberibacter crescens BT-1.</title>
        <authorList>
            <person name="Leonard M.T."/>
            <person name="Fagen J.R."/>
            <person name="Davis-Richardson A.G."/>
            <person name="Davis M.J."/>
            <person name="Triplett E.W."/>
        </authorList>
    </citation>
    <scope>NUCLEOTIDE SEQUENCE [LARGE SCALE GENOMIC DNA]</scope>
    <source>
        <strain evidence="6 7">BT-1</strain>
    </source>
</reference>
<evidence type="ECO:0000256" key="4">
    <source>
        <dbReference type="ARBA" id="ARBA00025742"/>
    </source>
</evidence>
<dbReference type="GO" id="GO:0046872">
    <property type="term" value="F:metal ion binding"/>
    <property type="evidence" value="ECO:0007669"/>
    <property type="project" value="UniProtKB-KW"/>
</dbReference>
<keyword evidence="2" id="KW-0378">Hydrolase</keyword>
<evidence type="ECO:0000256" key="1">
    <source>
        <dbReference type="ARBA" id="ARBA00022723"/>
    </source>
</evidence>
<sequence length="299" mass="33875">MFILAHISDIHLNVSPSLSFSELSVKRITGLLNLKLNRKRYLSNKSVAALLNDIKLKEAHHLAITGDLVNLTSKKEIIYAQHWLENIGSPHNISVVPGNHDIYTRKAFAKAMKAWNPYIIGDISQKEDPLFPYLRVRGNIALIGCSTAIKTPPFSANGYFSQTQTKKQLNYLRATHEAGFFRIIMMHHPPIFNETPIHKRMFGIHRFVDIILKEGTELILHGHTHINSINWLQGPKTPIPVVGIASASQRIKNKKPQGGYNLFYIEGNRGNWKIRGERHSLQSDGVSIYKECADIFLKT</sequence>
<dbReference type="PATRIC" id="fig|1215343.11.peg.1206"/>
<dbReference type="STRING" id="1215343.B488_11690"/>
<proteinExistence type="inferred from homology"/>
<dbReference type="PANTHER" id="PTHR42988">
    <property type="entry name" value="PHOSPHOHYDROLASE"/>
    <property type="match status" value="1"/>
</dbReference>
<dbReference type="InterPro" id="IPR050884">
    <property type="entry name" value="CNP_phosphodiesterase-III"/>
</dbReference>
<keyword evidence="3" id="KW-0408">Iron</keyword>
<keyword evidence="1" id="KW-0479">Metal-binding</keyword>
<dbReference type="PANTHER" id="PTHR42988:SF2">
    <property type="entry name" value="CYCLIC NUCLEOTIDE PHOSPHODIESTERASE CBUA0032-RELATED"/>
    <property type="match status" value="1"/>
</dbReference>
<dbReference type="Gene3D" id="3.60.21.10">
    <property type="match status" value="1"/>
</dbReference>
<gene>
    <name evidence="6" type="ordered locus">B488_11690</name>
</gene>
<evidence type="ECO:0000313" key="7">
    <source>
        <dbReference type="Proteomes" id="UP000010799"/>
    </source>
</evidence>
<dbReference type="KEGG" id="lcc:B488_11690"/>
<dbReference type="eggNOG" id="COG1409">
    <property type="taxonomic scope" value="Bacteria"/>
</dbReference>